<accession>A0A9N7YUV3</accession>
<reference evidence="1" key="1">
    <citation type="submission" date="2020-03" db="EMBL/GenBank/DDBJ databases">
        <authorList>
            <person name="Weist P."/>
        </authorList>
    </citation>
    <scope>NUCLEOTIDE SEQUENCE</scope>
</reference>
<evidence type="ECO:0000313" key="2">
    <source>
        <dbReference type="Proteomes" id="UP001153269"/>
    </source>
</evidence>
<name>A0A9N7YUV3_PLEPL</name>
<organism evidence="1 2">
    <name type="scientific">Pleuronectes platessa</name>
    <name type="common">European plaice</name>
    <dbReference type="NCBI Taxonomy" id="8262"/>
    <lineage>
        <taxon>Eukaryota</taxon>
        <taxon>Metazoa</taxon>
        <taxon>Chordata</taxon>
        <taxon>Craniata</taxon>
        <taxon>Vertebrata</taxon>
        <taxon>Euteleostomi</taxon>
        <taxon>Actinopterygii</taxon>
        <taxon>Neopterygii</taxon>
        <taxon>Teleostei</taxon>
        <taxon>Neoteleostei</taxon>
        <taxon>Acanthomorphata</taxon>
        <taxon>Carangaria</taxon>
        <taxon>Pleuronectiformes</taxon>
        <taxon>Pleuronectoidei</taxon>
        <taxon>Pleuronectidae</taxon>
        <taxon>Pleuronectes</taxon>
    </lineage>
</organism>
<dbReference type="EMBL" id="CADEAL010002135">
    <property type="protein sequence ID" value="CAB1438295.1"/>
    <property type="molecule type" value="Genomic_DNA"/>
</dbReference>
<keyword evidence="2" id="KW-1185">Reference proteome</keyword>
<sequence length="80" mass="8439">MSGVRPQGQFDQQPLTPGLFCLVSPSCPSPGHGSIYLSSTSPALSLACTDAITPRFTVAASTLIIDTESRRPERLTFSAV</sequence>
<evidence type="ECO:0000313" key="1">
    <source>
        <dbReference type="EMBL" id="CAB1438295.1"/>
    </source>
</evidence>
<protein>
    <submittedName>
        <fullName evidence="1">Uncharacterized protein</fullName>
    </submittedName>
</protein>
<gene>
    <name evidence="1" type="ORF">PLEPLA_LOCUS26236</name>
</gene>
<dbReference type="Proteomes" id="UP001153269">
    <property type="component" value="Unassembled WGS sequence"/>
</dbReference>
<proteinExistence type="predicted"/>
<comment type="caution">
    <text evidence="1">The sequence shown here is derived from an EMBL/GenBank/DDBJ whole genome shotgun (WGS) entry which is preliminary data.</text>
</comment>
<dbReference type="AlphaFoldDB" id="A0A9N7YUV3"/>